<dbReference type="InterPro" id="IPR011047">
    <property type="entry name" value="Quinoprotein_ADH-like_sf"/>
</dbReference>
<accession>A0A101HR04</accession>
<dbReference type="EMBL" id="LGGP01000081">
    <property type="protein sequence ID" value="KUK81118.1"/>
    <property type="molecule type" value="Genomic_DNA"/>
</dbReference>
<sequence>MRRMSVMVFLIFISVFLGARLNVVKSLALGGSGNDEASDVKILEDGSVAISGYTDSSSGGIVSTHGQEDFLIVKLDSDLNLQWWKTFGGSKRDIAEAIALTADGGYLLAGLTESADGDVTNNKGIGDFWVIRLSTEGELIWERTLGGSGQDHAYDVLEKPSGNILVAGYTRSADGDVSCYDWG</sequence>
<dbReference type="SUPFAM" id="SSF50998">
    <property type="entry name" value="Quinoprotein alcohol dehydrogenase-like"/>
    <property type="match status" value="1"/>
</dbReference>
<dbReference type="PANTHER" id="PTHR42754:SF1">
    <property type="entry name" value="LIPOPROTEIN"/>
    <property type="match status" value="1"/>
</dbReference>
<name>A0A101HR04_9BACT</name>
<reference evidence="2" key="1">
    <citation type="journal article" date="2015" name="MBio">
        <title>Genome-Resolved Metagenomic Analysis Reveals Roles for Candidate Phyla and Other Microbial Community Members in Biogeochemical Transformations in Oil Reservoirs.</title>
        <authorList>
            <person name="Hu P."/>
            <person name="Tom L."/>
            <person name="Singh A."/>
            <person name="Thomas B.C."/>
            <person name="Baker B.J."/>
            <person name="Piceno Y.M."/>
            <person name="Andersen G.L."/>
            <person name="Banfield J.F."/>
        </authorList>
    </citation>
    <scope>NUCLEOTIDE SEQUENCE [LARGE SCALE GENOMIC DNA]</scope>
</reference>
<evidence type="ECO:0000313" key="2">
    <source>
        <dbReference type="Proteomes" id="UP000054092"/>
    </source>
</evidence>
<comment type="caution">
    <text evidence="1">The sequence shown here is derived from an EMBL/GenBank/DDBJ whole genome shotgun (WGS) entry which is preliminary data.</text>
</comment>
<organism evidence="1 2">
    <name type="scientific">Mesotoga prima</name>
    <dbReference type="NCBI Taxonomy" id="1184387"/>
    <lineage>
        <taxon>Bacteria</taxon>
        <taxon>Thermotogati</taxon>
        <taxon>Thermotogota</taxon>
        <taxon>Thermotogae</taxon>
        <taxon>Kosmotogales</taxon>
        <taxon>Kosmotogaceae</taxon>
        <taxon>Mesotoga</taxon>
    </lineage>
</organism>
<dbReference type="Gene3D" id="2.80.10.50">
    <property type="match status" value="1"/>
</dbReference>
<dbReference type="Proteomes" id="UP000054092">
    <property type="component" value="Unassembled WGS sequence"/>
</dbReference>
<dbReference type="AlphaFoldDB" id="A0A101HR04"/>
<gene>
    <name evidence="1" type="ORF">XD94_0610</name>
</gene>
<evidence type="ECO:0000313" key="1">
    <source>
        <dbReference type="EMBL" id="KUK81118.1"/>
    </source>
</evidence>
<dbReference type="PANTHER" id="PTHR42754">
    <property type="entry name" value="ENDOGLUCANASE"/>
    <property type="match status" value="1"/>
</dbReference>
<feature type="non-terminal residue" evidence="1">
    <location>
        <position position="183"/>
    </location>
</feature>
<proteinExistence type="predicted"/>
<protein>
    <submittedName>
        <fullName evidence="1">Uncharacterized protein</fullName>
    </submittedName>
</protein>